<evidence type="ECO:0000313" key="3">
    <source>
        <dbReference type="Proteomes" id="UP001381693"/>
    </source>
</evidence>
<dbReference type="EMBL" id="JAXCGZ010023833">
    <property type="protein sequence ID" value="KAK7002170.1"/>
    <property type="molecule type" value="Genomic_DNA"/>
</dbReference>
<evidence type="ECO:0000313" key="2">
    <source>
        <dbReference type="EMBL" id="KAK7002170.1"/>
    </source>
</evidence>
<dbReference type="Gene3D" id="2.60.40.10">
    <property type="entry name" value="Immunoglobulins"/>
    <property type="match status" value="1"/>
</dbReference>
<sequence length="63" mass="7177">MSTHFHRFDLQSLQEIAPAGPPQDVSVHLVNLTRAVVTWRPPEADLQHGHITGYQILIPRDIR</sequence>
<dbReference type="Proteomes" id="UP001381693">
    <property type="component" value="Unassembled WGS sequence"/>
</dbReference>
<proteinExistence type="predicted"/>
<name>A0AAN8ZNE5_HALRR</name>
<dbReference type="PROSITE" id="PS50853">
    <property type="entry name" value="FN3"/>
    <property type="match status" value="1"/>
</dbReference>
<reference evidence="2 3" key="1">
    <citation type="submission" date="2023-11" db="EMBL/GenBank/DDBJ databases">
        <title>Halocaridina rubra genome assembly.</title>
        <authorList>
            <person name="Smith C."/>
        </authorList>
    </citation>
    <scope>NUCLEOTIDE SEQUENCE [LARGE SCALE GENOMIC DNA]</scope>
    <source>
        <strain evidence="2">EP-1</strain>
        <tissue evidence="2">Whole</tissue>
    </source>
</reference>
<dbReference type="SUPFAM" id="SSF49265">
    <property type="entry name" value="Fibronectin type III"/>
    <property type="match status" value="1"/>
</dbReference>
<dbReference type="CDD" id="cd00063">
    <property type="entry name" value="FN3"/>
    <property type="match status" value="1"/>
</dbReference>
<dbReference type="InterPro" id="IPR036116">
    <property type="entry name" value="FN3_sf"/>
</dbReference>
<dbReference type="InterPro" id="IPR003961">
    <property type="entry name" value="FN3_dom"/>
</dbReference>
<organism evidence="2 3">
    <name type="scientific">Halocaridina rubra</name>
    <name type="common">Hawaiian red shrimp</name>
    <dbReference type="NCBI Taxonomy" id="373956"/>
    <lineage>
        <taxon>Eukaryota</taxon>
        <taxon>Metazoa</taxon>
        <taxon>Ecdysozoa</taxon>
        <taxon>Arthropoda</taxon>
        <taxon>Crustacea</taxon>
        <taxon>Multicrustacea</taxon>
        <taxon>Malacostraca</taxon>
        <taxon>Eumalacostraca</taxon>
        <taxon>Eucarida</taxon>
        <taxon>Decapoda</taxon>
        <taxon>Pleocyemata</taxon>
        <taxon>Caridea</taxon>
        <taxon>Atyoidea</taxon>
        <taxon>Atyidae</taxon>
        <taxon>Halocaridina</taxon>
    </lineage>
</organism>
<dbReference type="InterPro" id="IPR013783">
    <property type="entry name" value="Ig-like_fold"/>
</dbReference>
<comment type="caution">
    <text evidence="2">The sequence shown here is derived from an EMBL/GenBank/DDBJ whole genome shotgun (WGS) entry which is preliminary data.</text>
</comment>
<accession>A0AAN8ZNE5</accession>
<dbReference type="AlphaFoldDB" id="A0AAN8ZNE5"/>
<evidence type="ECO:0000259" key="1">
    <source>
        <dbReference type="PROSITE" id="PS50853"/>
    </source>
</evidence>
<gene>
    <name evidence="2" type="ORF">SK128_016950</name>
</gene>
<feature type="domain" description="Fibronectin type-III" evidence="1">
    <location>
        <begin position="21"/>
        <end position="63"/>
    </location>
</feature>
<protein>
    <recommendedName>
        <fullName evidence="1">Fibronectin type-III domain-containing protein</fullName>
    </recommendedName>
</protein>
<keyword evidence="3" id="KW-1185">Reference proteome</keyword>